<evidence type="ECO:0000256" key="13">
    <source>
        <dbReference type="SAM" id="Phobius"/>
    </source>
</evidence>
<organism evidence="16 17">
    <name type="scientific">Acanthaster planci</name>
    <name type="common">Crown-of-thorns starfish</name>
    <dbReference type="NCBI Taxonomy" id="133434"/>
    <lineage>
        <taxon>Eukaryota</taxon>
        <taxon>Metazoa</taxon>
        <taxon>Echinodermata</taxon>
        <taxon>Eleutherozoa</taxon>
        <taxon>Asterozoa</taxon>
        <taxon>Asteroidea</taxon>
        <taxon>Valvatacea</taxon>
        <taxon>Valvatida</taxon>
        <taxon>Acanthasteridae</taxon>
        <taxon>Acanthaster</taxon>
    </lineage>
</organism>
<evidence type="ECO:0000256" key="3">
    <source>
        <dbReference type="ARBA" id="ARBA00022614"/>
    </source>
</evidence>
<dbReference type="PROSITE" id="PS01180">
    <property type="entry name" value="CUB"/>
    <property type="match status" value="2"/>
</dbReference>
<dbReference type="PANTHER" id="PTHR24372">
    <property type="entry name" value="GLYCOPROTEIN HORMONE RECEPTOR"/>
    <property type="match status" value="1"/>
</dbReference>
<gene>
    <name evidence="17" type="primary">LOC110983163</name>
</gene>
<dbReference type="CDD" id="cd00112">
    <property type="entry name" value="LDLa"/>
    <property type="match status" value="4"/>
</dbReference>
<keyword evidence="3" id="KW-0433">Leucine-rich repeat</keyword>
<dbReference type="Pfam" id="PF00057">
    <property type="entry name" value="Ldl_recept_a"/>
    <property type="match status" value="3"/>
</dbReference>
<dbReference type="Pfam" id="PF13855">
    <property type="entry name" value="LRR_8"/>
    <property type="match status" value="1"/>
</dbReference>
<feature type="disulfide bond" evidence="12">
    <location>
        <begin position="880"/>
        <end position="898"/>
    </location>
</feature>
<evidence type="ECO:0000256" key="1">
    <source>
        <dbReference type="ARBA" id="ARBA00004651"/>
    </source>
</evidence>
<dbReference type="FunFam" id="1.20.1070.10:FF:000343">
    <property type="entry name" value="Uncharacterized protein"/>
    <property type="match status" value="1"/>
</dbReference>
<dbReference type="InterPro" id="IPR001611">
    <property type="entry name" value="Leu-rich_rpt"/>
</dbReference>
<feature type="disulfide bond" evidence="12">
    <location>
        <begin position="392"/>
        <end position="407"/>
    </location>
</feature>
<dbReference type="Gene3D" id="3.80.10.10">
    <property type="entry name" value="Ribonuclease Inhibitor"/>
    <property type="match status" value="1"/>
</dbReference>
<dbReference type="GeneID" id="110983163"/>
<keyword evidence="4 13" id="KW-0812">Transmembrane</keyword>
<evidence type="ECO:0000259" key="14">
    <source>
        <dbReference type="PROSITE" id="PS01180"/>
    </source>
</evidence>
<feature type="transmembrane region" description="Helical" evidence="13">
    <location>
        <begin position="1250"/>
        <end position="1270"/>
    </location>
</feature>
<feature type="transmembrane region" description="Helical" evidence="13">
    <location>
        <begin position="1159"/>
        <end position="1181"/>
    </location>
</feature>
<dbReference type="SMART" id="SM00192">
    <property type="entry name" value="LDLa"/>
    <property type="match status" value="7"/>
</dbReference>
<dbReference type="InterPro" id="IPR003591">
    <property type="entry name" value="Leu-rich_rpt_typical-subtyp"/>
</dbReference>
<dbReference type="Gene3D" id="2.60.120.290">
    <property type="entry name" value="Spermadhesin, CUB domain"/>
    <property type="match status" value="2"/>
</dbReference>
<evidence type="ECO:0000256" key="8">
    <source>
        <dbReference type="ARBA" id="ARBA00023136"/>
    </source>
</evidence>
<keyword evidence="8 13" id="KW-0472">Membrane</keyword>
<name>A0A8B7YX08_ACAPL</name>
<dbReference type="SUPFAM" id="SSF81321">
    <property type="entry name" value="Family A G protein-coupled receptor-like"/>
    <property type="match status" value="1"/>
</dbReference>
<evidence type="ECO:0000256" key="5">
    <source>
        <dbReference type="ARBA" id="ARBA00022737"/>
    </source>
</evidence>
<keyword evidence="11" id="KW-0807">Transducer</keyword>
<feature type="transmembrane region" description="Helical" evidence="13">
    <location>
        <begin position="1282"/>
        <end position="1302"/>
    </location>
</feature>
<dbReference type="GO" id="GO:0005886">
    <property type="term" value="C:plasma membrane"/>
    <property type="evidence" value="ECO:0007669"/>
    <property type="project" value="UniProtKB-SubCell"/>
</dbReference>
<dbReference type="RefSeq" id="XP_022097859.1">
    <property type="nucleotide sequence ID" value="XM_022242167.1"/>
</dbReference>
<evidence type="ECO:0000256" key="2">
    <source>
        <dbReference type="ARBA" id="ARBA00022475"/>
    </source>
</evidence>
<keyword evidence="16" id="KW-1185">Reference proteome</keyword>
<dbReference type="CDD" id="cd00041">
    <property type="entry name" value="CUB"/>
    <property type="match status" value="2"/>
</dbReference>
<dbReference type="SMART" id="SM00042">
    <property type="entry name" value="CUB"/>
    <property type="match status" value="2"/>
</dbReference>
<dbReference type="GO" id="GO:0007189">
    <property type="term" value="P:adenylate cyclase-activating G protein-coupled receptor signaling pathway"/>
    <property type="evidence" value="ECO:0007669"/>
    <property type="project" value="TreeGrafter"/>
</dbReference>
<proteinExistence type="predicted"/>
<dbReference type="SUPFAM" id="SSF52058">
    <property type="entry name" value="L domain-like"/>
    <property type="match status" value="1"/>
</dbReference>
<dbReference type="SMART" id="SM00369">
    <property type="entry name" value="LRR_TYP"/>
    <property type="match status" value="3"/>
</dbReference>
<comment type="subcellular location">
    <subcellularLocation>
        <location evidence="1">Cell membrane</location>
        <topology evidence="1">Multi-pass membrane protein</topology>
    </subcellularLocation>
</comment>
<keyword evidence="5" id="KW-0677">Repeat</keyword>
<evidence type="ECO:0000256" key="7">
    <source>
        <dbReference type="ARBA" id="ARBA00023040"/>
    </source>
</evidence>
<dbReference type="InterPro" id="IPR036055">
    <property type="entry name" value="LDL_receptor-like_sf"/>
</dbReference>
<accession>A0A8B7YX08</accession>
<dbReference type="SUPFAM" id="SSF49854">
    <property type="entry name" value="Spermadhesin, CUB domain"/>
    <property type="match status" value="2"/>
</dbReference>
<keyword evidence="9 12" id="KW-1015">Disulfide bond</keyword>
<feature type="transmembrane region" description="Helical" evidence="13">
    <location>
        <begin position="1354"/>
        <end position="1382"/>
    </location>
</feature>
<dbReference type="PROSITE" id="PS50262">
    <property type="entry name" value="G_PROTEIN_RECEP_F1_2"/>
    <property type="match status" value="1"/>
</dbReference>
<feature type="domain" description="CUB" evidence="14">
    <location>
        <begin position="755"/>
        <end position="863"/>
    </location>
</feature>
<feature type="disulfide bond" evidence="12">
    <location>
        <begin position="548"/>
        <end position="563"/>
    </location>
</feature>
<dbReference type="Gene3D" id="4.10.400.10">
    <property type="entry name" value="Low-density Lipoprotein Receptor"/>
    <property type="match status" value="6"/>
</dbReference>
<dbReference type="InterPro" id="IPR032675">
    <property type="entry name" value="LRR_dom_sf"/>
</dbReference>
<evidence type="ECO:0000256" key="4">
    <source>
        <dbReference type="ARBA" id="ARBA00022692"/>
    </source>
</evidence>
<feature type="transmembrane region" description="Helical" evidence="13">
    <location>
        <begin position="1403"/>
        <end position="1427"/>
    </location>
</feature>
<comment type="caution">
    <text evidence="12">Lacks conserved residue(s) required for the propagation of feature annotation.</text>
</comment>
<evidence type="ECO:0000259" key="15">
    <source>
        <dbReference type="PROSITE" id="PS50262"/>
    </source>
</evidence>
<feature type="transmembrane region" description="Helical" evidence="13">
    <location>
        <begin position="1439"/>
        <end position="1459"/>
    </location>
</feature>
<dbReference type="PRINTS" id="PR00261">
    <property type="entry name" value="LDLRECEPTOR"/>
</dbReference>
<feature type="disulfide bond" evidence="12">
    <location>
        <begin position="913"/>
        <end position="925"/>
    </location>
</feature>
<feature type="disulfide bond" evidence="12">
    <location>
        <begin position="586"/>
        <end position="601"/>
    </location>
</feature>
<feature type="disulfide bond" evidence="12">
    <location>
        <begin position="354"/>
        <end position="369"/>
    </location>
</feature>
<sequence length="1503" mass="168166">MTCEIQPVADGNELLCGPQNINLTDQYLLSVSISGNHLSLQCLWLVTSPPETVIFVDVLNIDLTYYRQHFVFGRGHNSANESTVLQKIDHSNAWTFHGSSLFFTETYLWIMFTSTVYNDENNPPTQNLLLRAENYTGEIHCNSGQVLCKEDSKCIPRRAVCDGTVHCTNYMDEAIDCDRCGTSEIDLRFGEPITIRGEFEVDRTSDIGHITGHFAIYPGDSEVLPNTTDVLLTNYTEGVPRLECVWRLTEPEGTRIRVTVAEFADSRSVMRIGNGPDPTALPVLVIRSAYGIRLPFDVLSIDSGMWITWERESYYWDDIKLRMVFTTYNITECPESQFSCPSGLDCLDNISHVCDGHRECAAYGDELGCGECGQQEFRCSTMDVCLPRYHICDGNVDCGDHSDELMCGFCGNETVYLTPNETYTVHAEEQIITCLWLFIAKSGWRIEAQIQRLDPICNVDVGVGYDSTRPVRHEVVREVRTNRHFSYPRSIPTNYSIMWIKAECGFSHFRLAKDKLQIDVRQYKNVECSSSEQMCMSGLGCIQEEERCDGTAACPGYWDEIGCGNCSTSEFACRSANKCVPIGYICDGKNDCPDLSDELECEPCGGSFYDLSSREFETLTSPGWPESDYPPLLQCLWILVAEVGYRIVLSFEEFLLEESYDFLYCGDGDDFKSAFLTVTGDRFPLLVASTSNEMFLRFTSDGSIQKSGFELQVEQKPAETVSCRDGEIPCKAENLICVRNDSSEQGLQFCSKDECGYRVIYIYGTSVDLRSPGYPDHYPSDIACRWEVSSKDVLVSIVEFATEASRDVLVFEGSTLHGGKVVSFEVDGDTKIRTLAFNSSVQIIFTTDSTVTKSGFVLRLYKYFSANESTSCPKPTYFDCGDGSCVSPDARCDGFKDCQTHGSDELDCQDITCPEFYHCLDSPECIHWPLVCDGSPDCPNEDDETDSQCAQRCPNGCRCKVDDDSVQVACTHGWNELTLANLAKRTEHLELSEGNATYLAKGLFKEFKYLKSLLLKDNNIYALTPGTFYGLTNLTFLDISNNSIRRINGNSFSELQSLEVMIAADIPLETIEENAFDGLKMLEVMVLIRGSSSNQSTVDIKDDALTDLVRLNKLFVDDYRLCCEFVSSVDFDVANCFTTELQPPLNLCGSLMRNNLLRVAMWILGLSALIGNAVVIVWRCYQGKEIGGKKTHSFFVLNLAVSDLMMGVYMLMIAVADVHFGEKYSRVAHEWRSSPICKIAGVISVLSSEASVFFVTLISLDSFFSIVFPFSRIRIREKSATVTVCVLWLASVGLSIGPTVFVESDSKVYGLSDVCIGLPLLTKPTSYDFEESDIDNPVGTDTIKVPVGKGKQPAWIYSIILFLGVNLLCFLVVLCCYVAIFVKVKRTVSRVRRTTHRDQEIKLAVKMALIVGTDFACWMPVIIMGILSQTGAVDISPDMYAWIVVFILPINSSLNPYMYTFYTTIATRRHNQRALSEKTRFATEMKTKSLDTINSTISDNKSS</sequence>
<dbReference type="GO" id="GO:0009755">
    <property type="term" value="P:hormone-mediated signaling pathway"/>
    <property type="evidence" value="ECO:0007669"/>
    <property type="project" value="TreeGrafter"/>
</dbReference>
<dbReference type="Pfam" id="PF00001">
    <property type="entry name" value="7tm_1"/>
    <property type="match status" value="1"/>
</dbReference>
<evidence type="ECO:0000256" key="6">
    <source>
        <dbReference type="ARBA" id="ARBA00022989"/>
    </source>
</evidence>
<dbReference type="PANTHER" id="PTHR24372:SF77">
    <property type="entry name" value="G-PROTEIN COUPLED RECEPTORS FAMILY 1 PROFILE DOMAIN-CONTAINING PROTEIN"/>
    <property type="match status" value="1"/>
</dbReference>
<keyword evidence="2" id="KW-1003">Cell membrane</keyword>
<dbReference type="GO" id="GO:0008528">
    <property type="term" value="F:G protein-coupled peptide receptor activity"/>
    <property type="evidence" value="ECO:0007669"/>
    <property type="project" value="TreeGrafter"/>
</dbReference>
<keyword evidence="10" id="KW-0675">Receptor</keyword>
<dbReference type="KEGG" id="aplc:110983163"/>
<dbReference type="SUPFAM" id="SSF57424">
    <property type="entry name" value="LDL receptor-like module"/>
    <property type="match status" value="6"/>
</dbReference>
<reference evidence="17" key="1">
    <citation type="submission" date="2025-08" db="UniProtKB">
        <authorList>
            <consortium name="RefSeq"/>
        </authorList>
    </citation>
    <scope>IDENTIFICATION</scope>
</reference>
<protein>
    <submittedName>
        <fullName evidence="17">Uncharacterized protein LOC110983163</fullName>
    </submittedName>
</protein>
<feature type="transmembrane region" description="Helical" evidence="13">
    <location>
        <begin position="1193"/>
        <end position="1216"/>
    </location>
</feature>
<feature type="domain" description="CUB" evidence="14">
    <location>
        <begin position="604"/>
        <end position="716"/>
    </location>
</feature>
<keyword evidence="7" id="KW-0297">G-protein coupled receptor</keyword>
<keyword evidence="6 13" id="KW-1133">Transmembrane helix</keyword>
<evidence type="ECO:0000313" key="16">
    <source>
        <dbReference type="Proteomes" id="UP000694845"/>
    </source>
</evidence>
<dbReference type="PROSITE" id="PS51450">
    <property type="entry name" value="LRR"/>
    <property type="match status" value="1"/>
</dbReference>
<dbReference type="Proteomes" id="UP000694845">
    <property type="component" value="Unplaced"/>
</dbReference>
<dbReference type="InterPro" id="IPR000859">
    <property type="entry name" value="CUB_dom"/>
</dbReference>
<dbReference type="PROSITE" id="PS01209">
    <property type="entry name" value="LDLRA_1"/>
    <property type="match status" value="2"/>
</dbReference>
<dbReference type="InterPro" id="IPR035914">
    <property type="entry name" value="Sperma_CUB_dom_sf"/>
</dbReference>
<dbReference type="InterPro" id="IPR000276">
    <property type="entry name" value="GPCR_Rhodpsn"/>
</dbReference>
<dbReference type="InterPro" id="IPR017452">
    <property type="entry name" value="GPCR_Rhodpsn_7TM"/>
</dbReference>
<evidence type="ECO:0000256" key="9">
    <source>
        <dbReference type="ARBA" id="ARBA00023157"/>
    </source>
</evidence>
<dbReference type="PROSITE" id="PS50068">
    <property type="entry name" value="LDLRA_2"/>
    <property type="match status" value="7"/>
</dbReference>
<dbReference type="Pfam" id="PF00431">
    <property type="entry name" value="CUB"/>
    <property type="match status" value="2"/>
</dbReference>
<dbReference type="OMA" id="TYNITEC"/>
<feature type="domain" description="G-protein coupled receptors family 1 profile" evidence="15">
    <location>
        <begin position="1171"/>
        <end position="1459"/>
    </location>
</feature>
<dbReference type="InterPro" id="IPR002172">
    <property type="entry name" value="LDrepeatLR_classA_rpt"/>
</dbReference>
<evidence type="ECO:0000256" key="11">
    <source>
        <dbReference type="ARBA" id="ARBA00023224"/>
    </source>
</evidence>
<evidence type="ECO:0000256" key="10">
    <source>
        <dbReference type="ARBA" id="ARBA00023170"/>
    </source>
</evidence>
<evidence type="ECO:0000313" key="17">
    <source>
        <dbReference type="RefSeq" id="XP_022097859.1"/>
    </source>
</evidence>
<dbReference type="Gene3D" id="1.20.1070.10">
    <property type="entry name" value="Rhodopsin 7-helix transmembrane proteins"/>
    <property type="match status" value="1"/>
</dbReference>
<evidence type="ECO:0000256" key="12">
    <source>
        <dbReference type="PROSITE-ProRule" id="PRU00124"/>
    </source>
</evidence>
<dbReference type="OrthoDB" id="6076617at2759"/>
<dbReference type="InterPro" id="IPR023415">
    <property type="entry name" value="LDLR_class-A_CS"/>
</dbReference>